<keyword evidence="1" id="KW-0732">Signal</keyword>
<dbReference type="AlphaFoldDB" id="A0AAJ0DDD3"/>
<name>A0AAJ0DDD3_9PEZI</name>
<organism evidence="2 3">
    <name type="scientific">Extremus antarcticus</name>
    <dbReference type="NCBI Taxonomy" id="702011"/>
    <lineage>
        <taxon>Eukaryota</taxon>
        <taxon>Fungi</taxon>
        <taxon>Dikarya</taxon>
        <taxon>Ascomycota</taxon>
        <taxon>Pezizomycotina</taxon>
        <taxon>Dothideomycetes</taxon>
        <taxon>Dothideomycetidae</taxon>
        <taxon>Mycosphaerellales</taxon>
        <taxon>Extremaceae</taxon>
        <taxon>Extremus</taxon>
    </lineage>
</organism>
<dbReference type="Proteomes" id="UP001271007">
    <property type="component" value="Unassembled WGS sequence"/>
</dbReference>
<feature type="chain" id="PRO_5042524373" evidence="1">
    <location>
        <begin position="22"/>
        <end position="201"/>
    </location>
</feature>
<evidence type="ECO:0000256" key="1">
    <source>
        <dbReference type="SAM" id="SignalP"/>
    </source>
</evidence>
<comment type="caution">
    <text evidence="2">The sequence shown here is derived from an EMBL/GenBank/DDBJ whole genome shotgun (WGS) entry which is preliminary data.</text>
</comment>
<dbReference type="EMBL" id="JAWDJX010000053">
    <property type="protein sequence ID" value="KAK3048058.1"/>
    <property type="molecule type" value="Genomic_DNA"/>
</dbReference>
<protein>
    <submittedName>
        <fullName evidence="2">Uncharacterized protein</fullName>
    </submittedName>
</protein>
<proteinExistence type="predicted"/>
<accession>A0AAJ0DDD3</accession>
<gene>
    <name evidence="2" type="ORF">LTR09_010573</name>
</gene>
<evidence type="ECO:0000313" key="3">
    <source>
        <dbReference type="Proteomes" id="UP001271007"/>
    </source>
</evidence>
<feature type="signal peptide" evidence="1">
    <location>
        <begin position="1"/>
        <end position="21"/>
    </location>
</feature>
<evidence type="ECO:0000313" key="2">
    <source>
        <dbReference type="EMBL" id="KAK3048058.1"/>
    </source>
</evidence>
<reference evidence="2" key="1">
    <citation type="submission" date="2023-04" db="EMBL/GenBank/DDBJ databases">
        <title>Black Yeasts Isolated from many extreme environments.</title>
        <authorList>
            <person name="Coleine C."/>
            <person name="Stajich J.E."/>
            <person name="Selbmann L."/>
        </authorList>
    </citation>
    <scope>NUCLEOTIDE SEQUENCE</scope>
    <source>
        <strain evidence="2">CCFEE 5312</strain>
    </source>
</reference>
<sequence length="201" mass="22659">MAPILPILITTLAALPTTATAVPVPTSPPHDIVPSDFNPIYYPFPLPPRSIRAGIGGAGDLVDHQSPADERVVDWIKDMFGMNDMKRREIPTIADKIEESLSTTAYLQSLLARIFGKPVNEPLVPRMAVPPAMSLKDHDDAHAQWREFHHGHFDEAQRVRVHGQGREWERKEMPVEEDIPVEEYLLVDFQRREIEVGAEFA</sequence>
<keyword evidence="3" id="KW-1185">Reference proteome</keyword>